<keyword evidence="2" id="KW-0472">Membrane</keyword>
<keyword evidence="2" id="KW-1133">Transmembrane helix</keyword>
<organism evidence="4 5">
    <name type="scientific">Streptomyces katrae</name>
    <dbReference type="NCBI Taxonomy" id="68223"/>
    <lineage>
        <taxon>Bacteria</taxon>
        <taxon>Bacillati</taxon>
        <taxon>Actinomycetota</taxon>
        <taxon>Actinomycetes</taxon>
        <taxon>Kitasatosporales</taxon>
        <taxon>Streptomycetaceae</taxon>
        <taxon>Streptomyces</taxon>
    </lineage>
</organism>
<keyword evidence="5" id="KW-1185">Reference proteome</keyword>
<evidence type="ECO:0000256" key="1">
    <source>
        <dbReference type="SAM" id="MobiDB-lite"/>
    </source>
</evidence>
<dbReference type="Proteomes" id="UP001223390">
    <property type="component" value="Unassembled WGS sequence"/>
</dbReference>
<evidence type="ECO:0000259" key="3">
    <source>
        <dbReference type="Pfam" id="PF10756"/>
    </source>
</evidence>
<evidence type="ECO:0000313" key="4">
    <source>
        <dbReference type="EMBL" id="MDK9497668.1"/>
    </source>
</evidence>
<name>A0ABT7GW61_9ACTN</name>
<gene>
    <name evidence="4" type="ORF">QEZ40_002611</name>
</gene>
<protein>
    <submittedName>
        <fullName evidence="4">PH domain-containing protein</fullName>
    </submittedName>
</protein>
<feature type="region of interest" description="Disordered" evidence="1">
    <location>
        <begin position="152"/>
        <end position="171"/>
    </location>
</feature>
<keyword evidence="2" id="KW-0812">Transmembrane</keyword>
<comment type="caution">
    <text evidence="4">The sequence shown here is derived from an EMBL/GenBank/DDBJ whole genome shotgun (WGS) entry which is preliminary data.</text>
</comment>
<proteinExistence type="predicted"/>
<dbReference type="Pfam" id="PF10756">
    <property type="entry name" value="bPH_6"/>
    <property type="match status" value="1"/>
</dbReference>
<dbReference type="InterPro" id="IPR019692">
    <property type="entry name" value="CFP-6_PH"/>
</dbReference>
<dbReference type="RefSeq" id="WP_285343399.1">
    <property type="nucleotide sequence ID" value="NZ_JASITI010000021.1"/>
</dbReference>
<feature type="domain" description="Low molecular weight protein antigen 6 PH" evidence="3">
    <location>
        <begin position="68"/>
        <end position="126"/>
    </location>
</feature>
<evidence type="ECO:0000313" key="5">
    <source>
        <dbReference type="Proteomes" id="UP001223390"/>
    </source>
</evidence>
<feature type="transmembrane region" description="Helical" evidence="2">
    <location>
        <begin position="20"/>
        <end position="40"/>
    </location>
</feature>
<reference evidence="4 5" key="1">
    <citation type="submission" date="2023-05" db="EMBL/GenBank/DDBJ databases">
        <title>Sequencing and Assembly of Streptomyces sp. NP73.</title>
        <authorList>
            <person name="Konwar A.N."/>
            <person name="Saikia K."/>
            <person name="Thakur D."/>
        </authorList>
    </citation>
    <scope>NUCLEOTIDE SEQUENCE [LARGE SCALE GENOMIC DNA]</scope>
    <source>
        <strain evidence="4 5">NP73</strain>
    </source>
</reference>
<dbReference type="EMBL" id="JASITI010000021">
    <property type="protein sequence ID" value="MDK9497668.1"/>
    <property type="molecule type" value="Genomic_DNA"/>
</dbReference>
<sequence>MGTAEAGRTARSYRVGRRALGALVFWSAATVAVLVYIWALEVFTPSATVFATVALPAYTAWTFLVALRYRTTADRNGLRIRSLTGSRRFDWAEIDDIVVQEDTARGRRRGRHACALLSDGQSVSLPYVHEKSCDVDQEVVLLRGIRETSVSRGAPCAPRAPRTAGQGRRPA</sequence>
<accession>A0ABT7GW61</accession>
<feature type="transmembrane region" description="Helical" evidence="2">
    <location>
        <begin position="46"/>
        <end position="69"/>
    </location>
</feature>
<evidence type="ECO:0000256" key="2">
    <source>
        <dbReference type="SAM" id="Phobius"/>
    </source>
</evidence>